<feature type="transmembrane region" description="Helical" evidence="14">
    <location>
        <begin position="310"/>
        <end position="327"/>
    </location>
</feature>
<evidence type="ECO:0000313" key="17">
    <source>
        <dbReference type="EMBL" id="VDP92757.1"/>
    </source>
</evidence>
<keyword evidence="11 14" id="KW-0472">Membrane</keyword>
<dbReference type="GO" id="GO:0060072">
    <property type="term" value="F:large conductance calcium-activated potassium channel activity"/>
    <property type="evidence" value="ECO:0007669"/>
    <property type="project" value="TreeGrafter"/>
</dbReference>
<organism evidence="19">
    <name type="scientific">Echinostoma caproni</name>
    <dbReference type="NCBI Taxonomy" id="27848"/>
    <lineage>
        <taxon>Eukaryota</taxon>
        <taxon>Metazoa</taxon>
        <taxon>Spiralia</taxon>
        <taxon>Lophotrochozoa</taxon>
        <taxon>Platyhelminthes</taxon>
        <taxon>Trematoda</taxon>
        <taxon>Digenea</taxon>
        <taxon>Plagiorchiida</taxon>
        <taxon>Echinostomata</taxon>
        <taxon>Echinostomatoidea</taxon>
        <taxon>Echinostomatidae</taxon>
        <taxon>Echinostoma</taxon>
    </lineage>
</organism>
<evidence type="ECO:0000256" key="3">
    <source>
        <dbReference type="ARBA" id="ARBA00022538"/>
    </source>
</evidence>
<keyword evidence="7" id="KW-0851">Voltage-gated channel</keyword>
<evidence type="ECO:0000256" key="1">
    <source>
        <dbReference type="ARBA" id="ARBA00004141"/>
    </source>
</evidence>
<evidence type="ECO:0000259" key="16">
    <source>
        <dbReference type="Pfam" id="PF22614"/>
    </source>
</evidence>
<dbReference type="PANTHER" id="PTHR10027:SF33">
    <property type="entry name" value="CALCIUM-ACTIVATED POTASSIUM CHANNEL SUBUNIT ALPHA-1-RELATED"/>
    <property type="match status" value="1"/>
</dbReference>
<evidence type="ECO:0000256" key="6">
    <source>
        <dbReference type="ARBA" id="ARBA00022837"/>
    </source>
</evidence>
<dbReference type="InterPro" id="IPR003148">
    <property type="entry name" value="RCK_N"/>
</dbReference>
<sequence length="489" mass="55509">MATRFWPVFVSTSLTCFFGGILLILLYRMVVQIITKLCTCASTSEPPEVSTPEPMALRDRGSRMSTAPGRWACSQSLNSINASPTAQEEMELRAQSSVVSFSHSVLGTNTPPTVGNRLKSGCHTMVQYVHLFAVRLVSYQWLPGRAFIALSMIMSLCSFGIYVYEATFFPTDIEKCGHKGRRMRTMDFAMNIFFFIHFIVRFIACRDALLFWIDWYSILDYFTVPPTLFGFFIKRSWLGFRFLRVFRLINLGEVLHNLKLVRSASSLRMCQLCTYFMSIWLSGAGMILLLENTGNLIGPDAYQVTNPITYPTAMYFTIVTMSTVGYGDVTPATFLGKCFVCLFILFALATFASAIPEIADMFLTSRKYSGWYTKQEGKSHIVVCGNITTDSVKTFLADFLHEDRQRSDVEVVFMNPCKPDLQLQSILRLHFSRVKYFQVSCQGFQSSYTASSDLIHLQANREIRWFILNVYQHLDLNLGTIDGQSNAIN</sequence>
<keyword evidence="4 14" id="KW-0812">Transmembrane</keyword>
<dbReference type="OrthoDB" id="10035564at2759"/>
<evidence type="ECO:0000256" key="7">
    <source>
        <dbReference type="ARBA" id="ARBA00022882"/>
    </source>
</evidence>
<keyword evidence="9 14" id="KW-1133">Transmembrane helix</keyword>
<evidence type="ECO:0000256" key="9">
    <source>
        <dbReference type="ARBA" id="ARBA00022989"/>
    </source>
</evidence>
<dbReference type="WBParaSite" id="ECPE_0001552501-mRNA-1">
    <property type="protein sequence ID" value="ECPE_0001552501-mRNA-1"/>
    <property type="gene ID" value="ECPE_0001552501"/>
</dbReference>
<feature type="transmembrane region" description="Helical" evidence="14">
    <location>
        <begin position="215"/>
        <end position="233"/>
    </location>
</feature>
<evidence type="ECO:0000256" key="10">
    <source>
        <dbReference type="ARBA" id="ARBA00023065"/>
    </source>
</evidence>
<keyword evidence="3" id="KW-0633">Potassium transport</keyword>
<gene>
    <name evidence="17" type="ORF">ECPE_LOCUS15485</name>
</gene>
<evidence type="ECO:0000256" key="2">
    <source>
        <dbReference type="ARBA" id="ARBA00022448"/>
    </source>
</evidence>
<evidence type="ECO:0000313" key="18">
    <source>
        <dbReference type="Proteomes" id="UP000272942"/>
    </source>
</evidence>
<dbReference type="InterPro" id="IPR005821">
    <property type="entry name" value="Ion_trans_dom"/>
</dbReference>
<evidence type="ECO:0000256" key="4">
    <source>
        <dbReference type="ARBA" id="ARBA00022692"/>
    </source>
</evidence>
<dbReference type="PANTHER" id="PTHR10027">
    <property type="entry name" value="CALCIUM-ACTIVATED POTASSIUM CHANNEL ALPHA CHAIN"/>
    <property type="match status" value="1"/>
</dbReference>
<dbReference type="Pfam" id="PF00520">
    <property type="entry name" value="Ion_trans"/>
    <property type="match status" value="1"/>
</dbReference>
<dbReference type="GO" id="GO:0034702">
    <property type="term" value="C:monoatomic ion channel complex"/>
    <property type="evidence" value="ECO:0007669"/>
    <property type="project" value="UniProtKB-KW"/>
</dbReference>
<dbReference type="Pfam" id="PF22614">
    <property type="entry name" value="Slo-like_RCK"/>
    <property type="match status" value="1"/>
</dbReference>
<evidence type="ECO:0000256" key="13">
    <source>
        <dbReference type="ARBA" id="ARBA00029579"/>
    </source>
</evidence>
<keyword evidence="2" id="KW-0813">Transport</keyword>
<accession>A0A183B8F0</accession>
<keyword evidence="10" id="KW-0406">Ion transport</keyword>
<reference evidence="19" key="1">
    <citation type="submission" date="2016-06" db="UniProtKB">
        <authorList>
            <consortium name="WormBaseParasite"/>
        </authorList>
    </citation>
    <scope>IDENTIFICATION</scope>
</reference>
<feature type="transmembrane region" description="Helical" evidence="14">
    <location>
        <begin position="272"/>
        <end position="290"/>
    </location>
</feature>
<dbReference type="InterPro" id="IPR047871">
    <property type="entry name" value="K_chnl_Slo-like"/>
</dbReference>
<keyword evidence="6" id="KW-0106">Calcium</keyword>
<evidence type="ECO:0000259" key="15">
    <source>
        <dbReference type="Pfam" id="PF00520"/>
    </source>
</evidence>
<comment type="subcellular location">
    <subcellularLocation>
        <location evidence="1">Membrane</location>
        <topology evidence="1">Multi-pass membrane protein</topology>
    </subcellularLocation>
</comment>
<dbReference type="Gene3D" id="1.10.287.70">
    <property type="match status" value="1"/>
</dbReference>
<keyword evidence="12" id="KW-0407">Ion channel</keyword>
<evidence type="ECO:0000256" key="11">
    <source>
        <dbReference type="ARBA" id="ARBA00023136"/>
    </source>
</evidence>
<reference evidence="17 18" key="2">
    <citation type="submission" date="2018-11" db="EMBL/GenBank/DDBJ databases">
        <authorList>
            <consortium name="Pathogen Informatics"/>
        </authorList>
    </citation>
    <scope>NUCLEOTIDE SEQUENCE [LARGE SCALE GENOMIC DNA]</scope>
    <source>
        <strain evidence="17 18">Egypt</strain>
    </source>
</reference>
<dbReference type="Gene3D" id="1.20.120.350">
    <property type="entry name" value="Voltage-gated potassium channels. Chain C"/>
    <property type="match status" value="1"/>
</dbReference>
<dbReference type="FunFam" id="1.10.287.70:FF:000015">
    <property type="entry name" value="Calcium-activated potassium channel subunit alpha-1 isoform X7"/>
    <property type="match status" value="1"/>
</dbReference>
<keyword evidence="8" id="KW-0630">Potassium</keyword>
<protein>
    <recommendedName>
        <fullName evidence="13">BK channel</fullName>
    </recommendedName>
</protein>
<dbReference type="Proteomes" id="UP000272942">
    <property type="component" value="Unassembled WGS sequence"/>
</dbReference>
<dbReference type="AlphaFoldDB" id="A0A183B8F0"/>
<dbReference type="InterPro" id="IPR027359">
    <property type="entry name" value="Volt_channel_dom_sf"/>
</dbReference>
<evidence type="ECO:0000256" key="5">
    <source>
        <dbReference type="ARBA" id="ARBA00022826"/>
    </source>
</evidence>
<feature type="transmembrane region" description="Helical" evidence="14">
    <location>
        <begin position="148"/>
        <end position="167"/>
    </location>
</feature>
<feature type="transmembrane region" description="Helical" evidence="14">
    <location>
        <begin position="334"/>
        <end position="355"/>
    </location>
</feature>
<dbReference type="PRINTS" id="PR00169">
    <property type="entry name" value="KCHANNEL"/>
</dbReference>
<feature type="transmembrane region" description="Helical" evidence="14">
    <location>
        <begin position="188"/>
        <end position="209"/>
    </location>
</feature>
<feature type="transmembrane region" description="Helical" evidence="14">
    <location>
        <begin position="6"/>
        <end position="27"/>
    </location>
</feature>
<proteinExistence type="predicted"/>
<evidence type="ECO:0000313" key="19">
    <source>
        <dbReference type="WBParaSite" id="ECPE_0001552501-mRNA-1"/>
    </source>
</evidence>
<evidence type="ECO:0000256" key="12">
    <source>
        <dbReference type="ARBA" id="ARBA00023303"/>
    </source>
</evidence>
<feature type="domain" description="RCK N-terminal" evidence="16">
    <location>
        <begin position="377"/>
        <end position="439"/>
    </location>
</feature>
<dbReference type="EMBL" id="UZAN01060741">
    <property type="protein sequence ID" value="VDP92757.1"/>
    <property type="molecule type" value="Genomic_DNA"/>
</dbReference>
<dbReference type="SUPFAM" id="SSF81324">
    <property type="entry name" value="Voltage-gated potassium channels"/>
    <property type="match status" value="1"/>
</dbReference>
<keyword evidence="18" id="KW-1185">Reference proteome</keyword>
<keyword evidence="5" id="KW-0631">Potassium channel</keyword>
<name>A0A183B8F0_9TREM</name>
<feature type="domain" description="Ion transport" evidence="15">
    <location>
        <begin position="147"/>
        <end position="365"/>
    </location>
</feature>
<evidence type="ECO:0000256" key="14">
    <source>
        <dbReference type="SAM" id="Phobius"/>
    </source>
</evidence>
<evidence type="ECO:0000256" key="8">
    <source>
        <dbReference type="ARBA" id="ARBA00022958"/>
    </source>
</evidence>